<dbReference type="InterPro" id="IPR036865">
    <property type="entry name" value="CRAL-TRIO_dom_sf"/>
</dbReference>
<dbReference type="InterPro" id="IPR011074">
    <property type="entry name" value="CRAL/TRIO_N_dom"/>
</dbReference>
<organism evidence="3">
    <name type="scientific">Volvox carteri f. nagariensis</name>
    <dbReference type="NCBI Taxonomy" id="3068"/>
    <lineage>
        <taxon>Eukaryota</taxon>
        <taxon>Viridiplantae</taxon>
        <taxon>Chlorophyta</taxon>
        <taxon>core chlorophytes</taxon>
        <taxon>Chlorophyceae</taxon>
        <taxon>CS clade</taxon>
        <taxon>Chlamydomonadales</taxon>
        <taxon>Volvocaceae</taxon>
        <taxon>Volvox</taxon>
    </lineage>
</organism>
<proteinExistence type="predicted"/>
<dbReference type="PROSITE" id="PS50191">
    <property type="entry name" value="CRAL_TRIO"/>
    <property type="match status" value="1"/>
</dbReference>
<dbReference type="EMBL" id="GL378329">
    <property type="protein sequence ID" value="EFJ50825.1"/>
    <property type="molecule type" value="Genomic_DNA"/>
</dbReference>
<protein>
    <recommendedName>
        <fullName evidence="1">CRAL-TRIO domain-containing protein</fullName>
    </recommendedName>
</protein>
<evidence type="ECO:0000313" key="3">
    <source>
        <dbReference type="Proteomes" id="UP000001058"/>
    </source>
</evidence>
<evidence type="ECO:0000313" key="2">
    <source>
        <dbReference type="EMBL" id="EFJ50825.1"/>
    </source>
</evidence>
<dbReference type="SMART" id="SM01100">
    <property type="entry name" value="CRAL_TRIO_N"/>
    <property type="match status" value="1"/>
</dbReference>
<dbReference type="InParanoid" id="D8TNE1"/>
<name>D8TNE1_VOLCA</name>
<dbReference type="KEGG" id="vcn:VOLCADRAFT_88143"/>
<accession>D8TNE1</accession>
<dbReference type="InterPro" id="IPR036273">
    <property type="entry name" value="CRAL/TRIO_N_dom_sf"/>
</dbReference>
<dbReference type="SUPFAM" id="SSF52087">
    <property type="entry name" value="CRAL/TRIO domain"/>
    <property type="match status" value="1"/>
</dbReference>
<dbReference type="PANTHER" id="PTHR47104">
    <property type="entry name" value="SEC14P-LIKE PHOSPHATIDYLINOSITOL TRANSFER FAMILY PROTEIN"/>
    <property type="match status" value="1"/>
</dbReference>
<dbReference type="Gene3D" id="3.40.525.10">
    <property type="entry name" value="CRAL-TRIO lipid binding domain"/>
    <property type="match status" value="1"/>
</dbReference>
<dbReference type="eggNOG" id="KOG1470">
    <property type="taxonomic scope" value="Eukaryota"/>
</dbReference>
<dbReference type="OrthoDB" id="75724at2759"/>
<feature type="domain" description="CRAL-TRIO" evidence="1">
    <location>
        <begin position="97"/>
        <end position="255"/>
    </location>
</feature>
<dbReference type="SUPFAM" id="SSF46938">
    <property type="entry name" value="CRAL/TRIO N-terminal domain"/>
    <property type="match status" value="1"/>
</dbReference>
<evidence type="ECO:0000259" key="1">
    <source>
        <dbReference type="PROSITE" id="PS50191"/>
    </source>
</evidence>
<sequence>MTVTGDSGSADQLISQKVHAVLEELKHLSDLTQEELDWCDATTVKRYLRARNGHVHKAARMLHGTLKWRQEFGVGTLRLDEFRGGRQLGSGRMYTAGNDPAGRSILVTRKRSDAFQAGEHSAYLRFLVFTLETCVRAMKGGQEKWVWLMDMRGYSRANSPPITPCLFPSYPDTRNHLDVAMATLRILSDHFPERLHRCFFIDAPSLFSFLFSALWPFVDPVTRQKIVFVASKDYAKQIEAVEAAGSDEGQRDAALRAAACAKDPDAFCK</sequence>
<dbReference type="Pfam" id="PF00650">
    <property type="entry name" value="CRAL_TRIO"/>
    <property type="match status" value="1"/>
</dbReference>
<dbReference type="PANTHER" id="PTHR47104:SF1">
    <property type="entry name" value="SEC14P-LIKE PHOSPHATIDYLINOSITOL TRANSFER FAMILY PROTEIN"/>
    <property type="match status" value="1"/>
</dbReference>
<gene>
    <name evidence="2" type="ORF">VOLCADRAFT_88143</name>
</gene>
<dbReference type="AlphaFoldDB" id="D8TNE1"/>
<dbReference type="SMART" id="SM00516">
    <property type="entry name" value="SEC14"/>
    <property type="match status" value="1"/>
</dbReference>
<dbReference type="RefSeq" id="XP_002947837.1">
    <property type="nucleotide sequence ID" value="XM_002947791.1"/>
</dbReference>
<keyword evidence="3" id="KW-1185">Reference proteome</keyword>
<dbReference type="InterPro" id="IPR001251">
    <property type="entry name" value="CRAL-TRIO_dom"/>
</dbReference>
<dbReference type="GeneID" id="9621101"/>
<dbReference type="Proteomes" id="UP000001058">
    <property type="component" value="Unassembled WGS sequence"/>
</dbReference>
<dbReference type="CDD" id="cd00170">
    <property type="entry name" value="SEC14"/>
    <property type="match status" value="1"/>
</dbReference>
<reference evidence="2 3" key="1">
    <citation type="journal article" date="2010" name="Science">
        <title>Genomic analysis of organismal complexity in the multicellular green alga Volvox carteri.</title>
        <authorList>
            <person name="Prochnik S.E."/>
            <person name="Umen J."/>
            <person name="Nedelcu A.M."/>
            <person name="Hallmann A."/>
            <person name="Miller S.M."/>
            <person name="Nishii I."/>
            <person name="Ferris P."/>
            <person name="Kuo A."/>
            <person name="Mitros T."/>
            <person name="Fritz-Laylin L.K."/>
            <person name="Hellsten U."/>
            <person name="Chapman J."/>
            <person name="Simakov O."/>
            <person name="Rensing S.A."/>
            <person name="Terry A."/>
            <person name="Pangilinan J."/>
            <person name="Kapitonov V."/>
            <person name="Jurka J."/>
            <person name="Salamov A."/>
            <person name="Shapiro H."/>
            <person name="Schmutz J."/>
            <person name="Grimwood J."/>
            <person name="Lindquist E."/>
            <person name="Lucas S."/>
            <person name="Grigoriev I.V."/>
            <person name="Schmitt R."/>
            <person name="Kirk D."/>
            <person name="Rokhsar D.S."/>
        </authorList>
    </citation>
    <scope>NUCLEOTIDE SEQUENCE [LARGE SCALE GENOMIC DNA]</scope>
    <source>
        <strain evidence="3">f. Nagariensis / Eve</strain>
    </source>
</reference>